<gene>
    <name evidence="1" type="ORF">FH965_35060</name>
</gene>
<sequence>MSVLSVPRLFFKGKASWNPATGNNNDQWPLYDFTRAELNWDFLNDPRQRPPIGITPDNVRHAFPAWARKPRWYQPEDEQGRPQPGWWQNPGEWGYFGGMEWSLHDTARPDDAGPGAVTDTRFTGGLLEHGGPLITSDPLVHHPQDPDSGGIIDIVGDPFPHSTFHTPGRMVDNNPDAWWGTSFLLRRFQIGSRIAPQCHLSGDVAQGSSMNSRWLNLARNLNADGQLQIAGVGGAVLQACIPGDPRTLRIASGTSDLLDALEAALARPGVRGLMVRLSAYRTQYFTAAEFEHCDGISDPQERTTAQYRRLTELWDRELREGRTPSQNPCVSTVLGTVGLWHEDEKVTSAPGGRCLLPSRMFQCAYERPQDGPGRAGTTLQGWCAPASAETQKSNDAVFVSLDLGNTVPESDSLGEKVNLGELRLVVRDEAHAQHVIGDIPFDAYRASAYEQTAGIVDIEVPADVVPLLDTGTLELHCLPGGDAVPLLTESTVTAETDERSVYLDQGEPGSITVQVRERGGIPRHDVELVVQQYVPDPPQPYAGGGAWRKPDGGAYKEVLDLATETVTVSAGMGRATVTFRPVRSGCATVVFFPVERYGPGTPPDSIGPAPGTDDESGVPYGISWASYACVRVLPFHDDLPGQFAACWNAGFSPQDAWDFLYRRVLYVHDVVYPVMKHYARLDLGDKESVDRNIDQIVALAERDLLHSTLYMPVTRELSEGQRRVLKTYQGLVNKGWPAERLGER</sequence>
<accession>A0A516RHL9</accession>
<dbReference type="RefSeq" id="WP_144322337.1">
    <property type="nucleotide sequence ID" value="NZ_CP040916.1"/>
</dbReference>
<protein>
    <submittedName>
        <fullName evidence="1">Uncharacterized protein</fullName>
    </submittedName>
</protein>
<dbReference type="AlphaFoldDB" id="A0A516RHL9"/>
<evidence type="ECO:0000313" key="2">
    <source>
        <dbReference type="Proteomes" id="UP000316806"/>
    </source>
</evidence>
<reference evidence="1 2" key="1">
    <citation type="journal article" date="2019" name="J. Ind. Microbiol. Biotechnol.">
        <title>The complete genomic sequence of Streptomyces spectabilis NRRL-2792 and identification of secondary metabolite biosynthetic gene clusters.</title>
        <authorList>
            <person name="Sinha A."/>
            <person name="Phillips-Salemka S."/>
            <person name="Niraula T.A."/>
            <person name="Short K.A."/>
            <person name="Niraula N.P."/>
        </authorList>
    </citation>
    <scope>NUCLEOTIDE SEQUENCE [LARGE SCALE GENOMIC DNA]</scope>
    <source>
        <strain evidence="1 2">NRRL 2792</strain>
    </source>
</reference>
<dbReference type="EMBL" id="CP040916">
    <property type="protein sequence ID" value="QDQ15134.1"/>
    <property type="molecule type" value="Genomic_DNA"/>
</dbReference>
<dbReference type="Proteomes" id="UP000316806">
    <property type="component" value="Chromosome"/>
</dbReference>
<organism evidence="1 2">
    <name type="scientific">Streptomyces spectabilis</name>
    <dbReference type="NCBI Taxonomy" id="68270"/>
    <lineage>
        <taxon>Bacteria</taxon>
        <taxon>Bacillati</taxon>
        <taxon>Actinomycetota</taxon>
        <taxon>Actinomycetes</taxon>
        <taxon>Kitasatosporales</taxon>
        <taxon>Streptomycetaceae</taxon>
        <taxon>Streptomyces</taxon>
    </lineage>
</organism>
<evidence type="ECO:0000313" key="1">
    <source>
        <dbReference type="EMBL" id="QDQ15134.1"/>
    </source>
</evidence>
<proteinExistence type="predicted"/>
<name>A0A516RHL9_STRST</name>